<dbReference type="EMBL" id="CT868540">
    <property type="protein sequence ID" value="CAK85377.1"/>
    <property type="molecule type" value="Genomic_DNA"/>
</dbReference>
<evidence type="ECO:0000313" key="9">
    <source>
        <dbReference type="EMBL" id="CAK85377.1"/>
    </source>
</evidence>
<dbReference type="GO" id="GO:0005739">
    <property type="term" value="C:mitochondrion"/>
    <property type="evidence" value="ECO:0000318"/>
    <property type="project" value="GO_Central"/>
</dbReference>
<keyword evidence="3" id="KW-0999">Mitochondrion inner membrane</keyword>
<evidence type="ECO:0000256" key="5">
    <source>
        <dbReference type="ARBA" id="ARBA00023128"/>
    </source>
</evidence>
<keyword evidence="6 7" id="KW-0472">Membrane</keyword>
<dbReference type="InterPro" id="IPR044202">
    <property type="entry name" value="LETM1/MDM38-like"/>
</dbReference>
<evidence type="ECO:0000256" key="2">
    <source>
        <dbReference type="ARBA" id="ARBA00022692"/>
    </source>
</evidence>
<dbReference type="eggNOG" id="KOG1043">
    <property type="taxonomic scope" value="Eukaryota"/>
</dbReference>
<dbReference type="HOGENOM" id="CLU_736639_0_0_1"/>
<evidence type="ECO:0000256" key="7">
    <source>
        <dbReference type="SAM" id="Phobius"/>
    </source>
</evidence>
<dbReference type="InParanoid" id="A0DQR0"/>
<dbReference type="OMA" id="CKYTITQ"/>
<keyword evidence="10" id="KW-1185">Reference proteome</keyword>
<keyword evidence="4 7" id="KW-1133">Transmembrane helix</keyword>
<organism evidence="9 10">
    <name type="scientific">Paramecium tetraurelia</name>
    <dbReference type="NCBI Taxonomy" id="5888"/>
    <lineage>
        <taxon>Eukaryota</taxon>
        <taxon>Sar</taxon>
        <taxon>Alveolata</taxon>
        <taxon>Ciliophora</taxon>
        <taxon>Intramacronucleata</taxon>
        <taxon>Oligohymenophorea</taxon>
        <taxon>Peniculida</taxon>
        <taxon>Parameciidae</taxon>
        <taxon>Paramecium</taxon>
    </lineage>
</organism>
<protein>
    <recommendedName>
        <fullName evidence="8">Letm1 RBD domain-containing protein</fullName>
    </recommendedName>
</protein>
<evidence type="ECO:0000256" key="3">
    <source>
        <dbReference type="ARBA" id="ARBA00022792"/>
    </source>
</evidence>
<sequence length="384" mass="46784">MIFRNLKNPLLSKTFRSQIPSFGVLNHEKFQKKVEGKGKVTKFLYEFWEILYQGTWDQCVDAKLMCKYTITQKKTAFMLSEITRIRKDLIKFVPFSFFLVVPGAELLLPPYLYLFPNAFPTTYLFDDQLAKRYITRDRKQMNSYRYLFQLMKQRIPSIENIRNNQDYNAKGLQELVLKHSHLFMTKLDYREFNSEQLVHVYKFMRVQLSKFLGMEFFRGTYTIMKLTKLFVNLPVYFTNLFYWLTRNPERRPLKSVLKNWNSLLPFPIEDLKKALLLMQIKSHLKKMERQDKAFRLNGFGDNNFDSIRQFARERGIPALVMQKENPEQHFEYSKKQFKRDYIDFIYKEQVFENLKIWYAVLYYERYHNRIVEEYEERVRKHLLH</sequence>
<dbReference type="PANTHER" id="PTHR14009:SF1">
    <property type="entry name" value="MITOCHONDRIAL PROTON_CALCIUM EXCHANGER PROTEIN"/>
    <property type="match status" value="1"/>
</dbReference>
<dbReference type="KEGG" id="ptm:GSPATT00002777001"/>
<evidence type="ECO:0000256" key="6">
    <source>
        <dbReference type="ARBA" id="ARBA00023136"/>
    </source>
</evidence>
<dbReference type="GO" id="GO:0043022">
    <property type="term" value="F:ribosome binding"/>
    <property type="evidence" value="ECO:0007669"/>
    <property type="project" value="InterPro"/>
</dbReference>
<reference evidence="9 10" key="1">
    <citation type="journal article" date="2006" name="Nature">
        <title>Global trends of whole-genome duplications revealed by the ciliate Paramecium tetraurelia.</title>
        <authorList>
            <consortium name="Genoscope"/>
            <person name="Aury J.-M."/>
            <person name="Jaillon O."/>
            <person name="Duret L."/>
            <person name="Noel B."/>
            <person name="Jubin C."/>
            <person name="Porcel B.M."/>
            <person name="Segurens B."/>
            <person name="Daubin V."/>
            <person name="Anthouard V."/>
            <person name="Aiach N."/>
            <person name="Arnaiz O."/>
            <person name="Billaut A."/>
            <person name="Beisson J."/>
            <person name="Blanc I."/>
            <person name="Bouhouche K."/>
            <person name="Camara F."/>
            <person name="Duharcourt S."/>
            <person name="Guigo R."/>
            <person name="Gogendeau D."/>
            <person name="Katinka M."/>
            <person name="Keller A.-M."/>
            <person name="Kissmehl R."/>
            <person name="Klotz C."/>
            <person name="Koll F."/>
            <person name="Le Moue A."/>
            <person name="Lepere C."/>
            <person name="Malinsky S."/>
            <person name="Nowacki M."/>
            <person name="Nowak J.K."/>
            <person name="Plattner H."/>
            <person name="Poulain J."/>
            <person name="Ruiz F."/>
            <person name="Serrano V."/>
            <person name="Zagulski M."/>
            <person name="Dessen P."/>
            <person name="Betermier M."/>
            <person name="Weissenbach J."/>
            <person name="Scarpelli C."/>
            <person name="Schachter V."/>
            <person name="Sperling L."/>
            <person name="Meyer E."/>
            <person name="Cohen J."/>
            <person name="Wincker P."/>
        </authorList>
    </citation>
    <scope>NUCLEOTIDE SEQUENCE [LARGE SCALE GENOMIC DNA]</scope>
    <source>
        <strain evidence="9 10">Stock d4-2</strain>
    </source>
</reference>
<evidence type="ECO:0000256" key="4">
    <source>
        <dbReference type="ARBA" id="ARBA00022989"/>
    </source>
</evidence>
<dbReference type="Pfam" id="PF07766">
    <property type="entry name" value="LETM1_RBD"/>
    <property type="match status" value="1"/>
</dbReference>
<dbReference type="GeneID" id="5038559"/>
<accession>A0DQR0</accession>
<dbReference type="OrthoDB" id="285814at2759"/>
<keyword evidence="5" id="KW-0496">Mitochondrion</keyword>
<dbReference type="STRING" id="5888.A0DQR0"/>
<dbReference type="RefSeq" id="XP_001452774.1">
    <property type="nucleotide sequence ID" value="XM_001452737.1"/>
</dbReference>
<gene>
    <name evidence="9" type="ORF">GSPATT00002777001</name>
</gene>
<evidence type="ECO:0000313" key="10">
    <source>
        <dbReference type="Proteomes" id="UP000000600"/>
    </source>
</evidence>
<feature type="domain" description="Letm1 RBD" evidence="8">
    <location>
        <begin position="81"/>
        <end position="207"/>
    </location>
</feature>
<name>A0DQR0_PARTE</name>
<dbReference type="PANTHER" id="PTHR14009">
    <property type="entry name" value="LEUCINE ZIPPER-EF-HAND CONTAINING TRANSMEMBRANE PROTEIN"/>
    <property type="match status" value="1"/>
</dbReference>
<proteinExistence type="predicted"/>
<feature type="transmembrane region" description="Helical" evidence="7">
    <location>
        <begin position="92"/>
        <end position="114"/>
    </location>
</feature>
<keyword evidence="2 7" id="KW-0812">Transmembrane</keyword>
<dbReference type="Proteomes" id="UP000000600">
    <property type="component" value="Unassembled WGS sequence"/>
</dbReference>
<dbReference type="GO" id="GO:0005743">
    <property type="term" value="C:mitochondrial inner membrane"/>
    <property type="evidence" value="ECO:0007669"/>
    <property type="project" value="UniProtKB-SubCell"/>
</dbReference>
<comment type="subcellular location">
    <subcellularLocation>
        <location evidence="1">Mitochondrion inner membrane</location>
        <topology evidence="1">Single-pass membrane protein</topology>
    </subcellularLocation>
</comment>
<evidence type="ECO:0000259" key="8">
    <source>
        <dbReference type="Pfam" id="PF07766"/>
    </source>
</evidence>
<evidence type="ECO:0000256" key="1">
    <source>
        <dbReference type="ARBA" id="ARBA00004434"/>
    </source>
</evidence>
<dbReference type="InterPro" id="IPR033122">
    <property type="entry name" value="LETM1-like_RBD"/>
</dbReference>
<dbReference type="AlphaFoldDB" id="A0DQR0"/>